<comment type="similarity">
    <text evidence="4">Belongs to the protein kinase superfamily.</text>
</comment>
<feature type="compositionally biased region" description="Pro residues" evidence="5">
    <location>
        <begin position="361"/>
        <end position="371"/>
    </location>
</feature>
<dbReference type="Proteomes" id="UP001470230">
    <property type="component" value="Unassembled WGS sequence"/>
</dbReference>
<dbReference type="PROSITE" id="PS00107">
    <property type="entry name" value="PROTEIN_KINASE_ATP"/>
    <property type="match status" value="1"/>
</dbReference>
<dbReference type="PANTHER" id="PTHR24346">
    <property type="entry name" value="MAP/MICROTUBULE AFFINITY-REGULATING KINASE"/>
    <property type="match status" value="1"/>
</dbReference>
<feature type="domain" description="Protein kinase" evidence="6">
    <location>
        <begin position="10"/>
        <end position="263"/>
    </location>
</feature>
<name>A0ABR2IEI0_9EUKA</name>
<keyword evidence="4" id="KW-0418">Kinase</keyword>
<evidence type="ECO:0000256" key="1">
    <source>
        <dbReference type="ARBA" id="ARBA00022741"/>
    </source>
</evidence>
<gene>
    <name evidence="7" type="ORF">M9Y10_012775</name>
</gene>
<feature type="binding site" evidence="3">
    <location>
        <position position="43"/>
    </location>
    <ligand>
        <name>ATP</name>
        <dbReference type="ChEBI" id="CHEBI:30616"/>
    </ligand>
</feature>
<dbReference type="InterPro" id="IPR011009">
    <property type="entry name" value="Kinase-like_dom_sf"/>
</dbReference>
<evidence type="ECO:0000256" key="3">
    <source>
        <dbReference type="PROSITE-ProRule" id="PRU10141"/>
    </source>
</evidence>
<feature type="compositionally biased region" description="Polar residues" evidence="5">
    <location>
        <begin position="431"/>
        <end position="441"/>
    </location>
</feature>
<protein>
    <recommendedName>
        <fullName evidence="6">Protein kinase domain-containing protein</fullName>
    </recommendedName>
</protein>
<dbReference type="Pfam" id="PF00069">
    <property type="entry name" value="Pkinase"/>
    <property type="match status" value="1"/>
</dbReference>
<dbReference type="SMART" id="SM00220">
    <property type="entry name" value="S_TKc"/>
    <property type="match status" value="1"/>
</dbReference>
<evidence type="ECO:0000259" key="6">
    <source>
        <dbReference type="PROSITE" id="PS50011"/>
    </source>
</evidence>
<keyword evidence="4" id="KW-0723">Serine/threonine-protein kinase</keyword>
<evidence type="ECO:0000313" key="7">
    <source>
        <dbReference type="EMBL" id="KAK8861080.1"/>
    </source>
</evidence>
<dbReference type="CDD" id="cd14003">
    <property type="entry name" value="STKc_AMPK-like"/>
    <property type="match status" value="1"/>
</dbReference>
<dbReference type="SUPFAM" id="SSF56112">
    <property type="entry name" value="Protein kinase-like (PK-like)"/>
    <property type="match status" value="1"/>
</dbReference>
<dbReference type="Gene3D" id="1.10.510.10">
    <property type="entry name" value="Transferase(Phosphotransferase) domain 1"/>
    <property type="match status" value="1"/>
</dbReference>
<proteinExistence type="inferred from homology"/>
<dbReference type="PANTHER" id="PTHR24346:SF75">
    <property type="entry name" value="AURORA KINASE"/>
    <property type="match status" value="1"/>
</dbReference>
<keyword evidence="4" id="KW-0808">Transferase</keyword>
<comment type="caution">
    <text evidence="7">The sequence shown here is derived from an EMBL/GenBank/DDBJ whole genome shotgun (WGS) entry which is preliminary data.</text>
</comment>
<dbReference type="PROSITE" id="PS00108">
    <property type="entry name" value="PROTEIN_KINASE_ST"/>
    <property type="match status" value="1"/>
</dbReference>
<evidence type="ECO:0000256" key="5">
    <source>
        <dbReference type="SAM" id="MobiDB-lite"/>
    </source>
</evidence>
<evidence type="ECO:0000256" key="2">
    <source>
        <dbReference type="ARBA" id="ARBA00022840"/>
    </source>
</evidence>
<dbReference type="InterPro" id="IPR017441">
    <property type="entry name" value="Protein_kinase_ATP_BS"/>
</dbReference>
<keyword evidence="1 3" id="KW-0547">Nucleotide-binding</keyword>
<keyword evidence="2 3" id="KW-0067">ATP-binding</keyword>
<evidence type="ECO:0000256" key="4">
    <source>
        <dbReference type="RuleBase" id="RU000304"/>
    </source>
</evidence>
<sequence length="441" mass="49955">MRPGFKIGNFVIEKNIGSGSFASVWAAQHVISKSPVAIKVIVKSSISSAVAVTRLQREIALLKQMEHPFIAEFFQVIENDEYYFLVMEYVQNGNLLDYVNNNGRLSEDQARRYFGQLVSVLEYLHEEKKVAHRDLKCENVLLDKYNNIRLIDFGLSNIFTDDSPELSTACGSPAYVAPEMILRNPYTISADIWSSGILLFAIIAGHLPFDDENVQRLLHKIVYSDVSYPSFMSAQLVDLLSKMLCKDPNNRITLEKIKEHPWFSPAEYSALQAFVKSNRYQTANVNPNDWEIINQMTSLGVECHDLHQSLLNGEFNEKIALYRILLREKMVESMKDIMVKVQQQAQVPFKQANSIQAVPLMRPPMRPPAHPPTSNQPKNAMKMPAYGQRPSMPSMNPNGQAQSPRHLASPILNNTSTRRLSRPVTVRRSINLPNTSVSHEA</sequence>
<feature type="compositionally biased region" description="Polar residues" evidence="5">
    <location>
        <begin position="391"/>
        <end position="403"/>
    </location>
</feature>
<dbReference type="EMBL" id="JAPFFF010000018">
    <property type="protein sequence ID" value="KAK8861080.1"/>
    <property type="molecule type" value="Genomic_DNA"/>
</dbReference>
<dbReference type="InterPro" id="IPR000719">
    <property type="entry name" value="Prot_kinase_dom"/>
</dbReference>
<feature type="region of interest" description="Disordered" evidence="5">
    <location>
        <begin position="360"/>
        <end position="441"/>
    </location>
</feature>
<organism evidence="7 8">
    <name type="scientific">Tritrichomonas musculus</name>
    <dbReference type="NCBI Taxonomy" id="1915356"/>
    <lineage>
        <taxon>Eukaryota</taxon>
        <taxon>Metamonada</taxon>
        <taxon>Parabasalia</taxon>
        <taxon>Tritrichomonadida</taxon>
        <taxon>Tritrichomonadidae</taxon>
        <taxon>Tritrichomonas</taxon>
    </lineage>
</organism>
<accession>A0ABR2IEI0</accession>
<evidence type="ECO:0000313" key="8">
    <source>
        <dbReference type="Proteomes" id="UP001470230"/>
    </source>
</evidence>
<dbReference type="PROSITE" id="PS50011">
    <property type="entry name" value="PROTEIN_KINASE_DOM"/>
    <property type="match status" value="1"/>
</dbReference>
<reference evidence="7 8" key="1">
    <citation type="submission" date="2024-04" db="EMBL/GenBank/DDBJ databases">
        <title>Tritrichomonas musculus Genome.</title>
        <authorList>
            <person name="Alves-Ferreira E."/>
            <person name="Grigg M."/>
            <person name="Lorenzi H."/>
            <person name="Galac M."/>
        </authorList>
    </citation>
    <scope>NUCLEOTIDE SEQUENCE [LARGE SCALE GENOMIC DNA]</scope>
    <source>
        <strain evidence="7 8">EAF2021</strain>
    </source>
</reference>
<keyword evidence="8" id="KW-1185">Reference proteome</keyword>
<dbReference type="InterPro" id="IPR008271">
    <property type="entry name" value="Ser/Thr_kinase_AS"/>
</dbReference>